<organism evidence="1 2">
    <name type="scientific">Spirochaeta africana (strain ATCC 700263 / DSM 8902 / Z-7692)</name>
    <dbReference type="NCBI Taxonomy" id="889378"/>
    <lineage>
        <taxon>Bacteria</taxon>
        <taxon>Pseudomonadati</taxon>
        <taxon>Spirochaetota</taxon>
        <taxon>Spirochaetia</taxon>
        <taxon>Spirochaetales</taxon>
        <taxon>Spirochaetaceae</taxon>
        <taxon>Spirochaeta</taxon>
    </lineage>
</organism>
<dbReference type="HOGENOM" id="CLU_055108_1_1_12"/>
<dbReference type="Proteomes" id="UP000007383">
    <property type="component" value="Chromosome"/>
</dbReference>
<dbReference type="AlphaFoldDB" id="H9UG41"/>
<dbReference type="STRING" id="889378.Spiaf_0379"/>
<dbReference type="InterPro" id="IPR036514">
    <property type="entry name" value="SGNH_hydro_sf"/>
</dbReference>
<evidence type="ECO:0008006" key="3">
    <source>
        <dbReference type="Google" id="ProtNLM"/>
    </source>
</evidence>
<dbReference type="SUPFAM" id="SSF52266">
    <property type="entry name" value="SGNH hydrolase"/>
    <property type="match status" value="1"/>
</dbReference>
<proteinExistence type="predicted"/>
<sequence>MKLLCIGNSHTYMNNLAGMLQSLAGQAGRELCVERITSPWKTLSWHWYDNPKTLEQIDAGGWDAVLLQDHSLRPLEEYPQFERAVGQFANRIRAVGARPLLFSLWPRQHLPEQLPEITEACSRAAVRHRLELVPIGQAWQHAQELAAGEDLELQLYQRDGSHPSIPGSYLAACVLYGVVCQADPAGLGDSYAGEPGCTITLGSRIAGLLRSAAARAITGS</sequence>
<evidence type="ECO:0000313" key="1">
    <source>
        <dbReference type="EMBL" id="AFG36484.1"/>
    </source>
</evidence>
<accession>H9UG41</accession>
<protein>
    <recommendedName>
        <fullName evidence="3">SGNH hydrolase-type esterase domain-containing protein</fullName>
    </recommendedName>
</protein>
<dbReference type="KEGG" id="sfc:Spiaf_0379"/>
<reference evidence="2" key="1">
    <citation type="journal article" date="2013" name="Stand. Genomic Sci.">
        <title>Complete genome sequence of the halophilic bacterium Spirochaeta africana type strain (Z-7692(T)) from the alkaline Lake Magadi in the East African Rift.</title>
        <authorList>
            <person name="Liolos K."/>
            <person name="Abt B."/>
            <person name="Scheuner C."/>
            <person name="Teshima H."/>
            <person name="Held B."/>
            <person name="Lapidus A."/>
            <person name="Nolan M."/>
            <person name="Lucas S."/>
            <person name="Deshpande S."/>
            <person name="Cheng J.F."/>
            <person name="Tapia R."/>
            <person name="Goodwin L.A."/>
            <person name="Pitluck S."/>
            <person name="Pagani I."/>
            <person name="Ivanova N."/>
            <person name="Mavromatis K."/>
            <person name="Mikhailova N."/>
            <person name="Huntemann M."/>
            <person name="Pati A."/>
            <person name="Chen A."/>
            <person name="Palaniappan K."/>
            <person name="Land M."/>
            <person name="Rohde M."/>
            <person name="Tindall B.J."/>
            <person name="Detter J.C."/>
            <person name="Goker M."/>
            <person name="Bristow J."/>
            <person name="Eisen J.A."/>
            <person name="Markowitz V."/>
            <person name="Hugenholtz P."/>
            <person name="Woyke T."/>
            <person name="Klenk H.P."/>
            <person name="Kyrpides N.C."/>
        </authorList>
    </citation>
    <scope>NUCLEOTIDE SEQUENCE</scope>
    <source>
        <strain evidence="2">ATCC 700263 / DSM 8902 / Z-7692</strain>
    </source>
</reference>
<dbReference type="OrthoDB" id="7443339at2"/>
<dbReference type="RefSeq" id="WP_014454482.1">
    <property type="nucleotide sequence ID" value="NC_017098.1"/>
</dbReference>
<dbReference type="Gene3D" id="3.40.50.1110">
    <property type="entry name" value="SGNH hydrolase"/>
    <property type="match status" value="1"/>
</dbReference>
<evidence type="ECO:0000313" key="2">
    <source>
        <dbReference type="Proteomes" id="UP000007383"/>
    </source>
</evidence>
<dbReference type="PATRIC" id="fig|889378.3.peg.383"/>
<dbReference type="EMBL" id="CP003282">
    <property type="protein sequence ID" value="AFG36484.1"/>
    <property type="molecule type" value="Genomic_DNA"/>
</dbReference>
<keyword evidence="2" id="KW-1185">Reference proteome</keyword>
<dbReference type="eggNOG" id="COG2755">
    <property type="taxonomic scope" value="Bacteria"/>
</dbReference>
<dbReference type="GO" id="GO:0016788">
    <property type="term" value="F:hydrolase activity, acting on ester bonds"/>
    <property type="evidence" value="ECO:0007669"/>
    <property type="project" value="UniProtKB-ARBA"/>
</dbReference>
<gene>
    <name evidence="1" type="ordered locus">Spiaf_0379</name>
</gene>
<name>H9UG41_SPIAZ</name>